<dbReference type="PANTHER" id="PTHR43591">
    <property type="entry name" value="METHYLTRANSFERASE"/>
    <property type="match status" value="1"/>
</dbReference>
<dbReference type="InterPro" id="IPR013216">
    <property type="entry name" value="Methyltransf_11"/>
</dbReference>
<keyword evidence="2" id="KW-0808">Transferase</keyword>
<dbReference type="GO" id="GO:0008168">
    <property type="term" value="F:methyltransferase activity"/>
    <property type="evidence" value="ECO:0007669"/>
    <property type="project" value="UniProtKB-KW"/>
</dbReference>
<dbReference type="Pfam" id="PF08241">
    <property type="entry name" value="Methyltransf_11"/>
    <property type="match status" value="1"/>
</dbReference>
<keyword evidence="3" id="KW-1185">Reference proteome</keyword>
<accession>A0ABS5V874</accession>
<dbReference type="CDD" id="cd02440">
    <property type="entry name" value="AdoMet_MTases"/>
    <property type="match status" value="1"/>
</dbReference>
<dbReference type="Gene3D" id="3.40.50.150">
    <property type="entry name" value="Vaccinia Virus protein VP39"/>
    <property type="match status" value="1"/>
</dbReference>
<name>A0ABS5V874_9GAMM</name>
<evidence type="ECO:0000313" key="2">
    <source>
        <dbReference type="EMBL" id="MBT1445846.1"/>
    </source>
</evidence>
<reference evidence="2 3" key="1">
    <citation type="submission" date="2021-05" db="EMBL/GenBank/DDBJ databases">
        <title>Shewanella sp. JM162201.</title>
        <authorList>
            <person name="Xu S."/>
            <person name="Li A."/>
        </authorList>
    </citation>
    <scope>NUCLEOTIDE SEQUENCE [LARGE SCALE GENOMIC DNA]</scope>
    <source>
        <strain evidence="2 3">JM162201</strain>
    </source>
</reference>
<dbReference type="Proteomes" id="UP001195903">
    <property type="component" value="Unassembled WGS sequence"/>
</dbReference>
<dbReference type="EMBL" id="JAHEPS010000006">
    <property type="protein sequence ID" value="MBT1445846.1"/>
    <property type="molecule type" value="Genomic_DNA"/>
</dbReference>
<comment type="caution">
    <text evidence="2">The sequence shown here is derived from an EMBL/GenBank/DDBJ whole genome shotgun (WGS) entry which is preliminary data.</text>
</comment>
<sequence>MKLNQTERTLVTSKARQSLQTNIESRLLMRLFTDGVPLVENALEIGCGGGQGVQFLRQRLGASTITAVDLDKDMLSLARERLGKVSWATFIEADVCKLPFDNGAFDMVAEFAMLHHVPDWQSGINEIARVIKPGGHFLFWDLYRAAIVNPLSKRLFDHPLENRFNHGELLTELEKNGLKVIKSSSVPSLFGMGLCRKG</sequence>
<organism evidence="2 3">
    <name type="scientific">Shewanella jiangmenensis</name>
    <dbReference type="NCBI Taxonomy" id="2837387"/>
    <lineage>
        <taxon>Bacteria</taxon>
        <taxon>Pseudomonadati</taxon>
        <taxon>Pseudomonadota</taxon>
        <taxon>Gammaproteobacteria</taxon>
        <taxon>Alteromonadales</taxon>
        <taxon>Shewanellaceae</taxon>
        <taxon>Shewanella</taxon>
    </lineage>
</organism>
<feature type="domain" description="Methyltransferase type 11" evidence="1">
    <location>
        <begin position="43"/>
        <end position="139"/>
    </location>
</feature>
<keyword evidence="2" id="KW-0489">Methyltransferase</keyword>
<proteinExistence type="predicted"/>
<evidence type="ECO:0000259" key="1">
    <source>
        <dbReference type="Pfam" id="PF08241"/>
    </source>
</evidence>
<dbReference type="SUPFAM" id="SSF53335">
    <property type="entry name" value="S-adenosyl-L-methionine-dependent methyltransferases"/>
    <property type="match status" value="1"/>
</dbReference>
<evidence type="ECO:0000313" key="3">
    <source>
        <dbReference type="Proteomes" id="UP001195903"/>
    </source>
</evidence>
<protein>
    <submittedName>
        <fullName evidence="2">Methyltransferase domain-containing protein</fullName>
    </submittedName>
</protein>
<dbReference type="InterPro" id="IPR029063">
    <property type="entry name" value="SAM-dependent_MTases_sf"/>
</dbReference>
<gene>
    <name evidence="2" type="ORF">KJI95_15170</name>
</gene>
<dbReference type="GO" id="GO:0032259">
    <property type="term" value="P:methylation"/>
    <property type="evidence" value="ECO:0007669"/>
    <property type="project" value="UniProtKB-KW"/>
</dbReference>
<dbReference type="RefSeq" id="WP_214508036.1">
    <property type="nucleotide sequence ID" value="NZ_JAHEPS010000006.1"/>
</dbReference>